<feature type="transmembrane region" description="Helical" evidence="1">
    <location>
        <begin position="139"/>
        <end position="158"/>
    </location>
</feature>
<keyword evidence="1" id="KW-1133">Transmembrane helix</keyword>
<protein>
    <recommendedName>
        <fullName evidence="4">DUF3592 domain-containing protein</fullName>
    </recommendedName>
</protein>
<dbReference type="EMBL" id="CYZE01000006">
    <property type="protein sequence ID" value="CUO38201.1"/>
    <property type="molecule type" value="Genomic_DNA"/>
</dbReference>
<evidence type="ECO:0000313" key="2">
    <source>
        <dbReference type="EMBL" id="CUO38201.1"/>
    </source>
</evidence>
<keyword evidence="1" id="KW-0812">Transmembrane</keyword>
<evidence type="ECO:0000313" key="3">
    <source>
        <dbReference type="Proteomes" id="UP000095651"/>
    </source>
</evidence>
<dbReference type="AlphaFoldDB" id="A0A174EKN3"/>
<sequence>MNEWLTNLLVAVILLCVWILAVLYYLSKMDRKNEEIKQACTERVIGRVDRMASLLINEGLKPYGQPLKMKYRNSFTYQRNMFYRYSYKGKEYWGMDGRRITSFFSTGKNGTPIELYCNPSRPSQFYCPAEDRNMTAAKVVNVSLVTVFAAVIWIALLVERK</sequence>
<reference evidence="2 3" key="1">
    <citation type="submission" date="2015-09" db="EMBL/GenBank/DDBJ databases">
        <authorList>
            <consortium name="Pathogen Informatics"/>
        </authorList>
    </citation>
    <scope>NUCLEOTIDE SEQUENCE [LARGE SCALE GENOMIC DNA]</scope>
    <source>
        <strain evidence="2 3">2789STDY5608850</strain>
    </source>
</reference>
<organism evidence="2 3">
    <name type="scientific">Hungatella hathewayi</name>
    <dbReference type="NCBI Taxonomy" id="154046"/>
    <lineage>
        <taxon>Bacteria</taxon>
        <taxon>Bacillati</taxon>
        <taxon>Bacillota</taxon>
        <taxon>Clostridia</taxon>
        <taxon>Lachnospirales</taxon>
        <taxon>Lachnospiraceae</taxon>
        <taxon>Hungatella</taxon>
    </lineage>
</organism>
<accession>A0A174EKN3</accession>
<evidence type="ECO:0008006" key="4">
    <source>
        <dbReference type="Google" id="ProtNLM"/>
    </source>
</evidence>
<keyword evidence="1" id="KW-0472">Membrane</keyword>
<gene>
    <name evidence="2" type="ORF">ERS852407_02628</name>
</gene>
<proteinExistence type="predicted"/>
<name>A0A174EKN3_9FIRM</name>
<dbReference type="Proteomes" id="UP000095651">
    <property type="component" value="Unassembled WGS sequence"/>
</dbReference>
<feature type="transmembrane region" description="Helical" evidence="1">
    <location>
        <begin position="6"/>
        <end position="26"/>
    </location>
</feature>
<dbReference type="RefSeq" id="WP_055655713.1">
    <property type="nucleotide sequence ID" value="NZ_CABIXC010000006.1"/>
</dbReference>
<evidence type="ECO:0000256" key="1">
    <source>
        <dbReference type="SAM" id="Phobius"/>
    </source>
</evidence>